<dbReference type="GO" id="GO:0003700">
    <property type="term" value="F:DNA-binding transcription factor activity"/>
    <property type="evidence" value="ECO:0007669"/>
    <property type="project" value="InterPro"/>
</dbReference>
<dbReference type="SUPFAM" id="SSF55945">
    <property type="entry name" value="TATA-box binding protein-like"/>
    <property type="match status" value="1"/>
</dbReference>
<evidence type="ECO:0000256" key="5">
    <source>
        <dbReference type="ARBA" id="ARBA00022679"/>
    </source>
</evidence>
<comment type="caution">
    <text evidence="16">The sequence shown here is derived from an EMBL/GenBank/DDBJ whole genome shotgun (WGS) entry which is preliminary data.</text>
</comment>
<dbReference type="CDD" id="cd00056">
    <property type="entry name" value="ENDO3c"/>
    <property type="match status" value="1"/>
</dbReference>
<dbReference type="Gene3D" id="1.10.340.30">
    <property type="entry name" value="Hypothetical protein, domain 2"/>
    <property type="match status" value="1"/>
</dbReference>
<evidence type="ECO:0000256" key="8">
    <source>
        <dbReference type="ARBA" id="ARBA00022833"/>
    </source>
</evidence>
<dbReference type="GO" id="GO:0005737">
    <property type="term" value="C:cytoplasm"/>
    <property type="evidence" value="ECO:0007669"/>
    <property type="project" value="TreeGrafter"/>
</dbReference>
<evidence type="ECO:0000256" key="4">
    <source>
        <dbReference type="ARBA" id="ARBA00022603"/>
    </source>
</evidence>
<evidence type="ECO:0000256" key="6">
    <source>
        <dbReference type="ARBA" id="ARBA00022723"/>
    </source>
</evidence>
<dbReference type="PANTHER" id="PTHR43003:SF13">
    <property type="entry name" value="DNA-3-METHYLADENINE GLYCOSYLASE 2"/>
    <property type="match status" value="1"/>
</dbReference>
<dbReference type="InterPro" id="IPR011257">
    <property type="entry name" value="DNA_glycosylase"/>
</dbReference>
<dbReference type="SMART" id="SM01009">
    <property type="entry name" value="AlkA_N"/>
    <property type="match status" value="1"/>
</dbReference>
<dbReference type="FunFam" id="3.40.10.10:FF:000001">
    <property type="entry name" value="DNA-3-methyladenine glycosylase 2"/>
    <property type="match status" value="1"/>
</dbReference>
<feature type="domain" description="HTH araC/xylS-type" evidence="15">
    <location>
        <begin position="86"/>
        <end position="184"/>
    </location>
</feature>
<dbReference type="SMART" id="SM00478">
    <property type="entry name" value="ENDO3c"/>
    <property type="match status" value="1"/>
</dbReference>
<organism evidence="16 17">
    <name type="scientific">Nocardiopsis kunsanensis</name>
    <dbReference type="NCBI Taxonomy" id="141693"/>
    <lineage>
        <taxon>Bacteria</taxon>
        <taxon>Bacillati</taxon>
        <taxon>Actinomycetota</taxon>
        <taxon>Actinomycetes</taxon>
        <taxon>Streptosporangiales</taxon>
        <taxon>Nocardiopsidaceae</taxon>
        <taxon>Nocardiopsis</taxon>
    </lineage>
</organism>
<dbReference type="InterPro" id="IPR009057">
    <property type="entry name" value="Homeodomain-like_sf"/>
</dbReference>
<keyword evidence="6" id="KW-0479">Metal-binding</keyword>
<dbReference type="SUPFAM" id="SSF57884">
    <property type="entry name" value="Ada DNA repair protein, N-terminal domain (N-Ada 10)"/>
    <property type="match status" value="1"/>
</dbReference>
<dbReference type="GO" id="GO:0008270">
    <property type="term" value="F:zinc ion binding"/>
    <property type="evidence" value="ECO:0007669"/>
    <property type="project" value="InterPro"/>
</dbReference>
<comment type="catalytic activity">
    <reaction evidence="1">
        <text>Hydrolysis of alkylated DNA, releasing 3-methyladenine, 3-methylguanine, 7-methylguanine and 7-methyladenine.</text>
        <dbReference type="EC" id="3.2.2.21"/>
    </reaction>
</comment>
<dbReference type="SUPFAM" id="SSF46689">
    <property type="entry name" value="Homeodomain-like"/>
    <property type="match status" value="1"/>
</dbReference>
<dbReference type="GO" id="GO:0032131">
    <property type="term" value="F:alkylated DNA binding"/>
    <property type="evidence" value="ECO:0007669"/>
    <property type="project" value="TreeGrafter"/>
</dbReference>
<dbReference type="InterPro" id="IPR004026">
    <property type="entry name" value="Ada_DNA_repair_Zn-bd"/>
</dbReference>
<dbReference type="GO" id="GO:0006307">
    <property type="term" value="P:DNA alkylation repair"/>
    <property type="evidence" value="ECO:0007669"/>
    <property type="project" value="TreeGrafter"/>
</dbReference>
<dbReference type="Pfam" id="PF12833">
    <property type="entry name" value="HTH_18"/>
    <property type="match status" value="1"/>
</dbReference>
<evidence type="ECO:0000313" key="17">
    <source>
        <dbReference type="Proteomes" id="UP000654947"/>
    </source>
</evidence>
<dbReference type="SUPFAM" id="SSF48150">
    <property type="entry name" value="DNA-glycosylase"/>
    <property type="match status" value="1"/>
</dbReference>
<keyword evidence="10" id="KW-0238">DNA-binding</keyword>
<dbReference type="AlphaFoldDB" id="A0A918XG35"/>
<evidence type="ECO:0000256" key="10">
    <source>
        <dbReference type="ARBA" id="ARBA00023125"/>
    </source>
</evidence>
<keyword evidence="4" id="KW-0489">Methyltransferase</keyword>
<evidence type="ECO:0000256" key="9">
    <source>
        <dbReference type="ARBA" id="ARBA00023015"/>
    </source>
</evidence>
<dbReference type="GO" id="GO:0008725">
    <property type="term" value="F:DNA-3-methyladenine glycosylase activity"/>
    <property type="evidence" value="ECO:0007669"/>
    <property type="project" value="TreeGrafter"/>
</dbReference>
<dbReference type="GO" id="GO:0008168">
    <property type="term" value="F:methyltransferase activity"/>
    <property type="evidence" value="ECO:0007669"/>
    <property type="project" value="UniProtKB-KW"/>
</dbReference>
<dbReference type="Proteomes" id="UP000654947">
    <property type="component" value="Unassembled WGS sequence"/>
</dbReference>
<dbReference type="Gene3D" id="3.40.10.10">
    <property type="entry name" value="DNA Methylphosphotriester Repair Domain"/>
    <property type="match status" value="1"/>
</dbReference>
<proteinExistence type="predicted"/>
<keyword evidence="8" id="KW-0862">Zinc</keyword>
<dbReference type="EMBL" id="BMXL01000018">
    <property type="protein sequence ID" value="GHD30185.1"/>
    <property type="molecule type" value="Genomic_DNA"/>
</dbReference>
<dbReference type="Pfam" id="PF00730">
    <property type="entry name" value="HhH-GPD"/>
    <property type="match status" value="1"/>
</dbReference>
<evidence type="ECO:0000256" key="13">
    <source>
        <dbReference type="ARBA" id="ARBA00023204"/>
    </source>
</evidence>
<dbReference type="Gene3D" id="1.10.10.60">
    <property type="entry name" value="Homeodomain-like"/>
    <property type="match status" value="1"/>
</dbReference>
<keyword evidence="11" id="KW-0010">Activator</keyword>
<evidence type="ECO:0000256" key="12">
    <source>
        <dbReference type="ARBA" id="ARBA00023163"/>
    </source>
</evidence>
<keyword evidence="12" id="KW-0804">Transcription</keyword>
<feature type="region of interest" description="Disordered" evidence="14">
    <location>
        <begin position="173"/>
        <end position="196"/>
    </location>
</feature>
<evidence type="ECO:0000256" key="2">
    <source>
        <dbReference type="ARBA" id="ARBA00001947"/>
    </source>
</evidence>
<dbReference type="GO" id="GO:0043565">
    <property type="term" value="F:sequence-specific DNA binding"/>
    <property type="evidence" value="ECO:0007669"/>
    <property type="project" value="InterPro"/>
</dbReference>
<dbReference type="Gene3D" id="1.10.1670.10">
    <property type="entry name" value="Helix-hairpin-Helix base-excision DNA repair enzymes (C-terminal)"/>
    <property type="match status" value="1"/>
</dbReference>
<dbReference type="PROSITE" id="PS01124">
    <property type="entry name" value="HTH_ARAC_FAMILY_2"/>
    <property type="match status" value="1"/>
</dbReference>
<dbReference type="InterPro" id="IPR051912">
    <property type="entry name" value="Alkylbase_DNA_Glycosylase/TA"/>
</dbReference>
<dbReference type="InterPro" id="IPR023170">
    <property type="entry name" value="HhH_base_excis_C"/>
</dbReference>
<keyword evidence="7" id="KW-0227">DNA damage</keyword>
<dbReference type="Gene3D" id="3.30.310.20">
    <property type="entry name" value="DNA-3-methyladenine glycosylase AlkA, N-terminal domain"/>
    <property type="match status" value="1"/>
</dbReference>
<dbReference type="Pfam" id="PF02805">
    <property type="entry name" value="Ada_Zn_binding"/>
    <property type="match status" value="1"/>
</dbReference>
<accession>A0A918XG35</accession>
<dbReference type="GO" id="GO:0043916">
    <property type="term" value="F:DNA-7-methylguanine glycosylase activity"/>
    <property type="evidence" value="ECO:0007669"/>
    <property type="project" value="TreeGrafter"/>
</dbReference>
<evidence type="ECO:0000256" key="11">
    <source>
        <dbReference type="ARBA" id="ARBA00023159"/>
    </source>
</evidence>
<dbReference type="GO" id="GO:0006285">
    <property type="term" value="P:base-excision repair, AP site formation"/>
    <property type="evidence" value="ECO:0007669"/>
    <property type="project" value="TreeGrafter"/>
</dbReference>
<feature type="region of interest" description="Disordered" evidence="14">
    <location>
        <begin position="347"/>
        <end position="370"/>
    </location>
</feature>
<dbReference type="EC" id="3.2.2.21" evidence="3"/>
<dbReference type="Pfam" id="PF06029">
    <property type="entry name" value="AlkA_N"/>
    <property type="match status" value="1"/>
</dbReference>
<reference evidence="16 17" key="1">
    <citation type="journal article" date="2014" name="Int. J. Syst. Evol. Microbiol.">
        <title>Complete genome sequence of Corynebacterium casei LMG S-19264T (=DSM 44701T), isolated from a smear-ripened cheese.</title>
        <authorList>
            <consortium name="US DOE Joint Genome Institute (JGI-PGF)"/>
            <person name="Walter F."/>
            <person name="Albersmeier A."/>
            <person name="Kalinowski J."/>
            <person name="Ruckert C."/>
        </authorList>
    </citation>
    <scope>NUCLEOTIDE SEQUENCE [LARGE SCALE GENOMIC DNA]</scope>
    <source>
        <strain evidence="16 17">KCTC 19473</strain>
    </source>
</reference>
<dbReference type="InterPro" id="IPR037046">
    <property type="entry name" value="AlkA_N_sf"/>
</dbReference>
<protein>
    <recommendedName>
        <fullName evidence="3">DNA-3-methyladenine glycosylase II</fullName>
        <ecNumber evidence="3">3.2.2.21</ecNumber>
    </recommendedName>
</protein>
<keyword evidence="13" id="KW-0234">DNA repair</keyword>
<keyword evidence="9" id="KW-0805">Transcription regulation</keyword>
<gene>
    <name evidence="16" type="ORF">GCM10007147_31720</name>
</gene>
<dbReference type="InterPro" id="IPR035451">
    <property type="entry name" value="Ada-like_dom_sf"/>
</dbReference>
<dbReference type="PANTHER" id="PTHR43003">
    <property type="entry name" value="DNA-3-METHYLADENINE GLYCOSYLASE"/>
    <property type="match status" value="1"/>
</dbReference>
<evidence type="ECO:0000256" key="3">
    <source>
        <dbReference type="ARBA" id="ARBA00012000"/>
    </source>
</evidence>
<dbReference type="GO" id="GO:0032993">
    <property type="term" value="C:protein-DNA complex"/>
    <property type="evidence" value="ECO:0007669"/>
    <property type="project" value="TreeGrafter"/>
</dbReference>
<evidence type="ECO:0000313" key="16">
    <source>
        <dbReference type="EMBL" id="GHD30185.1"/>
    </source>
</evidence>
<evidence type="ECO:0000256" key="7">
    <source>
        <dbReference type="ARBA" id="ARBA00022763"/>
    </source>
</evidence>
<keyword evidence="5" id="KW-0808">Transferase</keyword>
<evidence type="ECO:0000256" key="14">
    <source>
        <dbReference type="SAM" id="MobiDB-lite"/>
    </source>
</evidence>
<feature type="compositionally biased region" description="Polar residues" evidence="14">
    <location>
        <begin position="177"/>
        <end position="186"/>
    </location>
</feature>
<dbReference type="SMART" id="SM00342">
    <property type="entry name" value="HTH_ARAC"/>
    <property type="match status" value="1"/>
</dbReference>
<name>A0A918XG35_9ACTN</name>
<dbReference type="GO" id="GO:0032259">
    <property type="term" value="P:methylation"/>
    <property type="evidence" value="ECO:0007669"/>
    <property type="project" value="UniProtKB-KW"/>
</dbReference>
<dbReference type="InterPro" id="IPR010316">
    <property type="entry name" value="AlkA_N"/>
</dbReference>
<dbReference type="InterPro" id="IPR003265">
    <property type="entry name" value="HhH-GPD_domain"/>
</dbReference>
<evidence type="ECO:0000256" key="1">
    <source>
        <dbReference type="ARBA" id="ARBA00000086"/>
    </source>
</evidence>
<evidence type="ECO:0000259" key="15">
    <source>
        <dbReference type="PROSITE" id="PS01124"/>
    </source>
</evidence>
<comment type="cofactor">
    <cofactor evidence="2">
        <name>Zn(2+)</name>
        <dbReference type="ChEBI" id="CHEBI:29105"/>
    </cofactor>
</comment>
<keyword evidence="17" id="KW-1185">Reference proteome</keyword>
<sequence length="509" mass="54188">MLDDDQRYRAVHSRDPRFDGVFYTAVRTTGIYCRPSCPAQTPRRENTRFFPTAAAAQEAGFRACKRCRPDLAPGSPEWNSRADVVGRAMRLIQDGAIDRTGVDGLAHDLGYSTRQLRRLLVSEVGAGPVALARSERAQTARVLTQTTDMPLTDIAFAAGFGSVRQFNETMRAVHGRSPTQMRTQGRSRPGGGVPGAITLRLPYREPIDLDAMLRFLGDRAVPGVESHDGRTYRRVLRLPGGPGTVELSAGPGGPYVLCELRLTDPADITTAVRRCRRMLDLDADPAAVAEALGEDPLLGGPVRRHRGLRSPGHPDPAELAVRAVLGQQVSVKAARTLAGRLAARFGRPLPEVPADGDGSDGGTEGRASLNRVFPSPETLAAADPTDLGLPVSRGRALVGLAEAIATGRVDLGPGTDREATERALAELYGIGPGTAGYIRMRGLGDPDVFLSGDLGVRAGLEALGAPGAPEEAAALAHRWSPWRSYATHLLRASLDDGESTGTTDTRSRG</sequence>
<dbReference type="InterPro" id="IPR018060">
    <property type="entry name" value="HTH_AraC"/>
</dbReference>